<organism evidence="1 2">
    <name type="scientific">Kitasatospora kazusensis</name>
    <dbReference type="NCBI Taxonomy" id="407974"/>
    <lineage>
        <taxon>Bacteria</taxon>
        <taxon>Bacillati</taxon>
        <taxon>Actinomycetota</taxon>
        <taxon>Actinomycetes</taxon>
        <taxon>Kitasatosporales</taxon>
        <taxon>Streptomycetaceae</taxon>
        <taxon>Kitasatospora</taxon>
    </lineage>
</organism>
<dbReference type="CDD" id="cd09731">
    <property type="entry name" value="Cse2_I-E"/>
    <property type="match status" value="1"/>
</dbReference>
<protein>
    <recommendedName>
        <fullName evidence="3">Type I-E CRISPR-associated protein Cse2/CasB</fullName>
    </recommendedName>
</protein>
<name>A0ABP5LVC5_9ACTN</name>
<dbReference type="Pfam" id="PF09485">
    <property type="entry name" value="CRISPR_Cse2"/>
    <property type="match status" value="1"/>
</dbReference>
<comment type="caution">
    <text evidence="1">The sequence shown here is derived from an EMBL/GenBank/DDBJ whole genome shotgun (WGS) entry which is preliminary data.</text>
</comment>
<dbReference type="EMBL" id="BAAANT010000043">
    <property type="protein sequence ID" value="GAA2154727.1"/>
    <property type="molecule type" value="Genomic_DNA"/>
</dbReference>
<proteinExistence type="predicted"/>
<dbReference type="InterPro" id="IPR013382">
    <property type="entry name" value="CRISPR-assoc_prot_Cse2"/>
</dbReference>
<accession>A0ABP5LVC5</accession>
<evidence type="ECO:0000313" key="1">
    <source>
        <dbReference type="EMBL" id="GAA2154727.1"/>
    </source>
</evidence>
<sequence>MADSTRTARLYWDRFVGPDHKWRRDPVTGGERTPPGEDLAALRAGLGRPAMDVPKLWPYYTSAVNDDLARRDQVSDEQQAEHAALTLFGLHQQSRNEPMHRQGVKLGQALLALRRTEKFSDEALDRRVATLAAATSVPALLVHLRGLVTQLRTVGQPLDYTHLMSDIQQWHSVDRRSAVRRKWALGYQAWKPESTDKNGA</sequence>
<dbReference type="Proteomes" id="UP001422759">
    <property type="component" value="Unassembled WGS sequence"/>
</dbReference>
<evidence type="ECO:0000313" key="2">
    <source>
        <dbReference type="Proteomes" id="UP001422759"/>
    </source>
</evidence>
<dbReference type="InterPro" id="IPR038287">
    <property type="entry name" value="Cse2_sf"/>
</dbReference>
<keyword evidence="2" id="KW-1185">Reference proteome</keyword>
<reference evidence="2" key="1">
    <citation type="journal article" date="2019" name="Int. J. Syst. Evol. Microbiol.">
        <title>The Global Catalogue of Microorganisms (GCM) 10K type strain sequencing project: providing services to taxonomists for standard genome sequencing and annotation.</title>
        <authorList>
            <consortium name="The Broad Institute Genomics Platform"/>
            <consortium name="The Broad Institute Genome Sequencing Center for Infectious Disease"/>
            <person name="Wu L."/>
            <person name="Ma J."/>
        </authorList>
    </citation>
    <scope>NUCLEOTIDE SEQUENCE [LARGE SCALE GENOMIC DNA]</scope>
    <source>
        <strain evidence="2">JCM 14560</strain>
    </source>
</reference>
<dbReference type="NCBIfam" id="TIGR02548">
    <property type="entry name" value="casB_cse2"/>
    <property type="match status" value="1"/>
</dbReference>
<dbReference type="RefSeq" id="WP_344468573.1">
    <property type="nucleotide sequence ID" value="NZ_BAAANT010000043.1"/>
</dbReference>
<evidence type="ECO:0008006" key="3">
    <source>
        <dbReference type="Google" id="ProtNLM"/>
    </source>
</evidence>
<dbReference type="Gene3D" id="1.10.520.40">
    <property type="entry name" value="CRISPR-associated protein Cse2"/>
    <property type="match status" value="1"/>
</dbReference>
<gene>
    <name evidence="1" type="ORF">GCM10009760_53910</name>
</gene>